<sequence length="215" mass="23759">MLKRELGRIVERAGFDKFIYLDIRPSGTRLVSNASFEWQERYLRGNWALHDPVIMLARKSVRAFRWELKQWRMLARSQAGDLLSASQASGMRGGLSIPIKTGFGHLAVLTMTTVQPERFADLPVDEVVAATAVAQLHCRLQNCIGTATGTIVAALTPKQALCLRWAAEGKSMKDIAAMEEIKSSTVVFHLNNARKTLEAVSLPQATAIATKLQLI</sequence>
<dbReference type="EMBL" id="JACIEE010000013">
    <property type="protein sequence ID" value="MBB3979775.1"/>
    <property type="molecule type" value="Genomic_DNA"/>
</dbReference>
<feature type="domain" description="HTH luxR-type" evidence="4">
    <location>
        <begin position="148"/>
        <end position="213"/>
    </location>
</feature>
<dbReference type="SMART" id="SM00421">
    <property type="entry name" value="HTH_LUXR"/>
    <property type="match status" value="1"/>
</dbReference>
<keyword evidence="6" id="KW-1185">Reference proteome</keyword>
<proteinExistence type="predicted"/>
<comment type="caution">
    <text evidence="5">The sequence shown here is derived from an EMBL/GenBank/DDBJ whole genome shotgun (WGS) entry which is preliminary data.</text>
</comment>
<evidence type="ECO:0000256" key="2">
    <source>
        <dbReference type="ARBA" id="ARBA00023125"/>
    </source>
</evidence>
<gene>
    <name evidence="5" type="ORF">GGQ64_005020</name>
</gene>
<keyword evidence="3" id="KW-0804">Transcription</keyword>
<reference evidence="5 6" key="1">
    <citation type="submission" date="2020-08" db="EMBL/GenBank/DDBJ databases">
        <title>Genomic Encyclopedia of Type Strains, Phase IV (KMG-IV): sequencing the most valuable type-strain genomes for metagenomic binning, comparative biology and taxonomic classification.</title>
        <authorList>
            <person name="Goeker M."/>
        </authorList>
    </citation>
    <scope>NUCLEOTIDE SEQUENCE [LARGE SCALE GENOMIC DNA]</scope>
    <source>
        <strain evidence="5 6">DSM 100211</strain>
    </source>
</reference>
<dbReference type="GO" id="GO:0003677">
    <property type="term" value="F:DNA binding"/>
    <property type="evidence" value="ECO:0007669"/>
    <property type="project" value="UniProtKB-KW"/>
</dbReference>
<dbReference type="SUPFAM" id="SSF75516">
    <property type="entry name" value="Pheromone-binding domain of LuxR-like quorum-sensing transcription factors"/>
    <property type="match status" value="1"/>
</dbReference>
<protein>
    <submittedName>
        <fullName evidence="5">LuxR family transcriptional activator of conjugal transfer of Ti plasmids</fullName>
    </submittedName>
</protein>
<dbReference type="Proteomes" id="UP000574761">
    <property type="component" value="Unassembled WGS sequence"/>
</dbReference>
<dbReference type="InterPro" id="IPR036693">
    <property type="entry name" value="TF_LuxR_autoind-bd_dom_sf"/>
</dbReference>
<evidence type="ECO:0000313" key="5">
    <source>
        <dbReference type="EMBL" id="MBB3979775.1"/>
    </source>
</evidence>
<name>A0A7W6GLJ7_9HYPH</name>
<dbReference type="InterPro" id="IPR016032">
    <property type="entry name" value="Sig_transdc_resp-reg_C-effctor"/>
</dbReference>
<organism evidence="5 6">
    <name type="scientific">Mycoplana azooxidifex</name>
    <dbReference type="NCBI Taxonomy" id="1636188"/>
    <lineage>
        <taxon>Bacteria</taxon>
        <taxon>Pseudomonadati</taxon>
        <taxon>Pseudomonadota</taxon>
        <taxon>Alphaproteobacteria</taxon>
        <taxon>Hyphomicrobiales</taxon>
        <taxon>Rhizobiaceae</taxon>
        <taxon>Mycoplana</taxon>
    </lineage>
</organism>
<dbReference type="RefSeq" id="WP_183807971.1">
    <property type="nucleotide sequence ID" value="NZ_JACIEE010000013.1"/>
</dbReference>
<evidence type="ECO:0000256" key="1">
    <source>
        <dbReference type="ARBA" id="ARBA00023015"/>
    </source>
</evidence>
<dbReference type="PROSITE" id="PS50043">
    <property type="entry name" value="HTH_LUXR_2"/>
    <property type="match status" value="1"/>
</dbReference>
<keyword evidence="2" id="KW-0238">DNA-binding</keyword>
<dbReference type="Gene3D" id="3.30.450.80">
    <property type="entry name" value="Transcription factor LuxR-like, autoinducer-binding domain"/>
    <property type="match status" value="1"/>
</dbReference>
<dbReference type="SUPFAM" id="SSF46894">
    <property type="entry name" value="C-terminal effector domain of the bipartite response regulators"/>
    <property type="match status" value="1"/>
</dbReference>
<dbReference type="AlphaFoldDB" id="A0A7W6GLJ7"/>
<accession>A0A7W6GLJ7</accession>
<dbReference type="InterPro" id="IPR005143">
    <property type="entry name" value="TF_LuxR_autoind-bd_dom"/>
</dbReference>
<evidence type="ECO:0000313" key="6">
    <source>
        <dbReference type="Proteomes" id="UP000574761"/>
    </source>
</evidence>
<dbReference type="InterPro" id="IPR036388">
    <property type="entry name" value="WH-like_DNA-bd_sf"/>
</dbReference>
<dbReference type="Pfam" id="PF03472">
    <property type="entry name" value="Autoind_bind"/>
    <property type="match status" value="1"/>
</dbReference>
<dbReference type="Gene3D" id="1.10.10.10">
    <property type="entry name" value="Winged helix-like DNA-binding domain superfamily/Winged helix DNA-binding domain"/>
    <property type="match status" value="1"/>
</dbReference>
<dbReference type="Pfam" id="PF00196">
    <property type="entry name" value="GerE"/>
    <property type="match status" value="1"/>
</dbReference>
<dbReference type="CDD" id="cd06170">
    <property type="entry name" value="LuxR_C_like"/>
    <property type="match status" value="1"/>
</dbReference>
<evidence type="ECO:0000259" key="4">
    <source>
        <dbReference type="PROSITE" id="PS50043"/>
    </source>
</evidence>
<dbReference type="GO" id="GO:0006355">
    <property type="term" value="P:regulation of DNA-templated transcription"/>
    <property type="evidence" value="ECO:0007669"/>
    <property type="project" value="InterPro"/>
</dbReference>
<keyword evidence="1" id="KW-0805">Transcription regulation</keyword>
<evidence type="ECO:0000256" key="3">
    <source>
        <dbReference type="ARBA" id="ARBA00023163"/>
    </source>
</evidence>
<dbReference type="InterPro" id="IPR000792">
    <property type="entry name" value="Tscrpt_reg_LuxR_C"/>
</dbReference>